<dbReference type="Proteomes" id="UP000824116">
    <property type="component" value="Unassembled WGS sequence"/>
</dbReference>
<comment type="caution">
    <text evidence="1">The sequence shown here is derived from an EMBL/GenBank/DDBJ whole genome shotgun (WGS) entry which is preliminary data.</text>
</comment>
<reference evidence="1" key="1">
    <citation type="journal article" date="2021" name="PeerJ">
        <title>Extensive microbial diversity within the chicken gut microbiome revealed by metagenomics and culture.</title>
        <authorList>
            <person name="Gilroy R."/>
            <person name="Ravi A."/>
            <person name="Getino M."/>
            <person name="Pursley I."/>
            <person name="Horton D.L."/>
            <person name="Alikhan N.F."/>
            <person name="Baker D."/>
            <person name="Gharbi K."/>
            <person name="Hall N."/>
            <person name="Watson M."/>
            <person name="Adriaenssens E.M."/>
            <person name="Foster-Nyarko E."/>
            <person name="Jarju S."/>
            <person name="Secka A."/>
            <person name="Antonio M."/>
            <person name="Oren A."/>
            <person name="Chaudhuri R.R."/>
            <person name="La Ragione R."/>
            <person name="Hildebrand F."/>
            <person name="Pallen M.J."/>
        </authorList>
    </citation>
    <scope>NUCLEOTIDE SEQUENCE</scope>
    <source>
        <strain evidence="1">CHK196-3914</strain>
    </source>
</reference>
<reference evidence="1" key="2">
    <citation type="submission" date="2021-04" db="EMBL/GenBank/DDBJ databases">
        <authorList>
            <person name="Gilroy R."/>
        </authorList>
    </citation>
    <scope>NUCLEOTIDE SEQUENCE</scope>
    <source>
        <strain evidence="1">CHK196-3914</strain>
    </source>
</reference>
<protein>
    <submittedName>
        <fullName evidence="1">Uncharacterized protein</fullName>
    </submittedName>
</protein>
<dbReference type="EMBL" id="DXAY01000253">
    <property type="protein sequence ID" value="HIZ75698.1"/>
    <property type="molecule type" value="Genomic_DNA"/>
</dbReference>
<accession>A0A9D2K2W5</accession>
<dbReference type="InterPro" id="IPR036910">
    <property type="entry name" value="HMG_box_dom_sf"/>
</dbReference>
<name>A0A9D2K2W5_9FIRM</name>
<sequence>MPRSLKELEKSIFGKDMTDKEWLELNKEVDEAWKSATDEERQEFEDSGAGDMLGQIIEFMD</sequence>
<dbReference type="SUPFAM" id="SSF47095">
    <property type="entry name" value="HMG-box"/>
    <property type="match status" value="1"/>
</dbReference>
<organism evidence="1 2">
    <name type="scientific">Candidatus Mediterraneibacter stercoravium</name>
    <dbReference type="NCBI Taxonomy" id="2838685"/>
    <lineage>
        <taxon>Bacteria</taxon>
        <taxon>Bacillati</taxon>
        <taxon>Bacillota</taxon>
        <taxon>Clostridia</taxon>
        <taxon>Lachnospirales</taxon>
        <taxon>Lachnospiraceae</taxon>
        <taxon>Mediterraneibacter</taxon>
    </lineage>
</organism>
<evidence type="ECO:0000313" key="1">
    <source>
        <dbReference type="EMBL" id="HIZ75698.1"/>
    </source>
</evidence>
<evidence type="ECO:0000313" key="2">
    <source>
        <dbReference type="Proteomes" id="UP000824116"/>
    </source>
</evidence>
<proteinExistence type="predicted"/>
<dbReference type="AlphaFoldDB" id="A0A9D2K2W5"/>
<gene>
    <name evidence="1" type="ORF">H9723_10755</name>
</gene>